<keyword evidence="14 19" id="KW-0560">Oxidoreductase</keyword>
<evidence type="ECO:0000259" key="20">
    <source>
        <dbReference type="PROSITE" id="PS51387"/>
    </source>
</evidence>
<comment type="similarity">
    <text evidence="19">Belongs to the MurB family.</text>
</comment>
<dbReference type="GO" id="GO:0051301">
    <property type="term" value="P:cell division"/>
    <property type="evidence" value="ECO:0007669"/>
    <property type="project" value="UniProtKB-KW"/>
</dbReference>
<dbReference type="NCBIfam" id="TIGR00179">
    <property type="entry name" value="murB"/>
    <property type="match status" value="1"/>
</dbReference>
<reference evidence="22" key="1">
    <citation type="submission" date="2016-06" db="EMBL/GenBank/DDBJ databases">
        <title>Draft genome sequence of Desulfoplanes formicivorans strain Pf12B.</title>
        <authorList>
            <person name="Watanabe M."/>
            <person name="Kojima H."/>
            <person name="Fukui M."/>
        </authorList>
    </citation>
    <scope>NUCLEOTIDE SEQUENCE [LARGE SCALE GENOMIC DNA]</scope>
    <source>
        <strain evidence="22">Pf12B</strain>
    </source>
</reference>
<evidence type="ECO:0000256" key="8">
    <source>
        <dbReference type="ARBA" id="ARBA00022618"/>
    </source>
</evidence>
<dbReference type="InterPro" id="IPR036318">
    <property type="entry name" value="FAD-bd_PCMH-like_sf"/>
</dbReference>
<keyword evidence="12 19" id="KW-0133">Cell shape</keyword>
<keyword evidence="16 19" id="KW-0961">Cell wall biogenesis/degradation</keyword>
<dbReference type="PROSITE" id="PS51387">
    <property type="entry name" value="FAD_PCMH"/>
    <property type="match status" value="1"/>
</dbReference>
<evidence type="ECO:0000256" key="16">
    <source>
        <dbReference type="ARBA" id="ARBA00023316"/>
    </source>
</evidence>
<keyword evidence="13 19" id="KW-0573">Peptidoglycan synthesis</keyword>
<dbReference type="InterPro" id="IPR016166">
    <property type="entry name" value="FAD-bd_PCMH"/>
</dbReference>
<dbReference type="UniPathway" id="UPA00219"/>
<dbReference type="SUPFAM" id="SSF56176">
    <property type="entry name" value="FAD-binding/transporter-associated domain-like"/>
    <property type="match status" value="1"/>
</dbReference>
<evidence type="ECO:0000256" key="4">
    <source>
        <dbReference type="ARBA" id="ARBA00004752"/>
    </source>
</evidence>
<keyword evidence="22" id="KW-1185">Reference proteome</keyword>
<evidence type="ECO:0000256" key="12">
    <source>
        <dbReference type="ARBA" id="ARBA00022960"/>
    </source>
</evidence>
<evidence type="ECO:0000256" key="19">
    <source>
        <dbReference type="HAMAP-Rule" id="MF_00037"/>
    </source>
</evidence>
<dbReference type="InterPro" id="IPR016167">
    <property type="entry name" value="FAD-bd_PCMH_sub1"/>
</dbReference>
<evidence type="ECO:0000313" key="22">
    <source>
        <dbReference type="Proteomes" id="UP000095200"/>
    </source>
</evidence>
<keyword evidence="9 19" id="KW-0285">Flavoprotein</keyword>
<feature type="domain" description="FAD-binding PCMH-type" evidence="20">
    <location>
        <begin position="17"/>
        <end position="192"/>
    </location>
</feature>
<dbReference type="AlphaFoldDB" id="A0A194AGC0"/>
<name>A0A194AGC0_9BACT</name>
<dbReference type="Pfam" id="PF02873">
    <property type="entry name" value="MurB_C"/>
    <property type="match status" value="1"/>
</dbReference>
<dbReference type="InterPro" id="IPR006094">
    <property type="entry name" value="Oxid_FAD_bind_N"/>
</dbReference>
<comment type="caution">
    <text evidence="21">The sequence shown here is derived from an EMBL/GenBank/DDBJ whole genome shotgun (WGS) entry which is preliminary data.</text>
</comment>
<dbReference type="GO" id="GO:0008762">
    <property type="term" value="F:UDP-N-acetylmuramate dehydrogenase activity"/>
    <property type="evidence" value="ECO:0007669"/>
    <property type="project" value="UniProtKB-UniRule"/>
</dbReference>
<comment type="cofactor">
    <cofactor evidence="1 19">
        <name>FAD</name>
        <dbReference type="ChEBI" id="CHEBI:57692"/>
    </cofactor>
</comment>
<comment type="pathway">
    <text evidence="4 19">Cell wall biogenesis; peptidoglycan biosynthesis.</text>
</comment>
<protein>
    <recommendedName>
        <fullName evidence="6 19">UDP-N-acetylenolpyruvoylglucosamine reductase</fullName>
        <ecNumber evidence="5 19">1.3.1.98</ecNumber>
    </recommendedName>
    <alternativeName>
        <fullName evidence="17 19">UDP-N-acetylmuramate dehydrogenase</fullName>
    </alternativeName>
</protein>
<dbReference type="OrthoDB" id="9804753at2"/>
<dbReference type="GO" id="GO:0009252">
    <property type="term" value="P:peptidoglycan biosynthetic process"/>
    <property type="evidence" value="ECO:0007669"/>
    <property type="project" value="UniProtKB-UniRule"/>
</dbReference>
<comment type="catalytic activity">
    <reaction evidence="18 19">
        <text>UDP-N-acetyl-alpha-D-muramate + NADP(+) = UDP-N-acetyl-3-O-(1-carboxyvinyl)-alpha-D-glucosamine + NADPH + H(+)</text>
        <dbReference type="Rhea" id="RHEA:12248"/>
        <dbReference type="ChEBI" id="CHEBI:15378"/>
        <dbReference type="ChEBI" id="CHEBI:57783"/>
        <dbReference type="ChEBI" id="CHEBI:58349"/>
        <dbReference type="ChEBI" id="CHEBI:68483"/>
        <dbReference type="ChEBI" id="CHEBI:70757"/>
        <dbReference type="EC" id="1.3.1.98"/>
    </reaction>
</comment>
<evidence type="ECO:0000256" key="7">
    <source>
        <dbReference type="ARBA" id="ARBA00022490"/>
    </source>
</evidence>
<evidence type="ECO:0000256" key="13">
    <source>
        <dbReference type="ARBA" id="ARBA00022984"/>
    </source>
</evidence>
<comment type="function">
    <text evidence="2 19">Cell wall formation.</text>
</comment>
<evidence type="ECO:0000256" key="9">
    <source>
        <dbReference type="ARBA" id="ARBA00022630"/>
    </source>
</evidence>
<keyword evidence="8 19" id="KW-0132">Cell division</keyword>
<dbReference type="GO" id="GO:0071949">
    <property type="term" value="F:FAD binding"/>
    <property type="evidence" value="ECO:0007669"/>
    <property type="project" value="InterPro"/>
</dbReference>
<gene>
    <name evidence="19" type="primary">murB</name>
    <name evidence="21" type="ORF">DPF_0523</name>
</gene>
<dbReference type="HAMAP" id="MF_00037">
    <property type="entry name" value="MurB"/>
    <property type="match status" value="1"/>
</dbReference>
<dbReference type="InterPro" id="IPR003170">
    <property type="entry name" value="MurB"/>
</dbReference>
<feature type="active site" evidence="19">
    <location>
        <position position="165"/>
    </location>
</feature>
<evidence type="ECO:0000256" key="14">
    <source>
        <dbReference type="ARBA" id="ARBA00023002"/>
    </source>
</evidence>
<evidence type="ECO:0000256" key="11">
    <source>
        <dbReference type="ARBA" id="ARBA00022857"/>
    </source>
</evidence>
<evidence type="ECO:0000256" key="2">
    <source>
        <dbReference type="ARBA" id="ARBA00003921"/>
    </source>
</evidence>
<dbReference type="Gene3D" id="3.30.465.10">
    <property type="match status" value="1"/>
</dbReference>
<dbReference type="RefSeq" id="WP_069857333.1">
    <property type="nucleotide sequence ID" value="NZ_BDFE01000008.1"/>
</dbReference>
<evidence type="ECO:0000256" key="17">
    <source>
        <dbReference type="ARBA" id="ARBA00031026"/>
    </source>
</evidence>
<dbReference type="InterPro" id="IPR016169">
    <property type="entry name" value="FAD-bd_PCMH_sub2"/>
</dbReference>
<evidence type="ECO:0000256" key="15">
    <source>
        <dbReference type="ARBA" id="ARBA00023306"/>
    </source>
</evidence>
<accession>A0A194AGC0</accession>
<dbReference type="SUPFAM" id="SSF56194">
    <property type="entry name" value="Uridine diphospho-N-Acetylenolpyruvylglucosamine reductase, MurB, C-terminal domain"/>
    <property type="match status" value="1"/>
</dbReference>
<evidence type="ECO:0000313" key="21">
    <source>
        <dbReference type="EMBL" id="GAU07824.1"/>
    </source>
</evidence>
<comment type="subcellular location">
    <subcellularLocation>
        <location evidence="3 19">Cytoplasm</location>
    </subcellularLocation>
</comment>
<organism evidence="21 22">
    <name type="scientific">Desulfoplanes formicivorans</name>
    <dbReference type="NCBI Taxonomy" id="1592317"/>
    <lineage>
        <taxon>Bacteria</taxon>
        <taxon>Pseudomonadati</taxon>
        <taxon>Thermodesulfobacteriota</taxon>
        <taxon>Desulfovibrionia</taxon>
        <taxon>Desulfovibrionales</taxon>
        <taxon>Desulfoplanaceae</taxon>
        <taxon>Desulfoplanes</taxon>
    </lineage>
</organism>
<dbReference type="PANTHER" id="PTHR21071">
    <property type="entry name" value="UDP-N-ACETYLENOLPYRUVOYLGLUCOSAMINE REDUCTASE"/>
    <property type="match status" value="1"/>
</dbReference>
<dbReference type="Proteomes" id="UP000095200">
    <property type="component" value="Unassembled WGS sequence"/>
</dbReference>
<evidence type="ECO:0000256" key="18">
    <source>
        <dbReference type="ARBA" id="ARBA00048914"/>
    </source>
</evidence>
<keyword evidence="10 19" id="KW-0274">FAD</keyword>
<dbReference type="PANTHER" id="PTHR21071:SF4">
    <property type="entry name" value="UDP-N-ACETYLENOLPYRUVOYLGLUCOSAMINE REDUCTASE"/>
    <property type="match status" value="1"/>
</dbReference>
<dbReference type="InterPro" id="IPR011601">
    <property type="entry name" value="MurB_C"/>
</dbReference>
<dbReference type="EMBL" id="BDFE01000008">
    <property type="protein sequence ID" value="GAU07824.1"/>
    <property type="molecule type" value="Genomic_DNA"/>
</dbReference>
<dbReference type="GO" id="GO:0008360">
    <property type="term" value="P:regulation of cell shape"/>
    <property type="evidence" value="ECO:0007669"/>
    <property type="project" value="UniProtKB-KW"/>
</dbReference>
<dbReference type="Gene3D" id="3.90.78.10">
    <property type="entry name" value="UDP-N-acetylenolpyruvoylglucosamine reductase, C-terminal domain"/>
    <property type="match status" value="1"/>
</dbReference>
<dbReference type="GO" id="GO:0005829">
    <property type="term" value="C:cytosol"/>
    <property type="evidence" value="ECO:0007669"/>
    <property type="project" value="TreeGrafter"/>
</dbReference>
<dbReference type="STRING" id="1592317.DPF_0523"/>
<evidence type="ECO:0000256" key="3">
    <source>
        <dbReference type="ARBA" id="ARBA00004496"/>
    </source>
</evidence>
<dbReference type="EC" id="1.3.1.98" evidence="5 19"/>
<evidence type="ECO:0000256" key="10">
    <source>
        <dbReference type="ARBA" id="ARBA00022827"/>
    </source>
</evidence>
<dbReference type="GO" id="GO:0071555">
    <property type="term" value="P:cell wall organization"/>
    <property type="evidence" value="ECO:0007669"/>
    <property type="project" value="UniProtKB-KW"/>
</dbReference>
<evidence type="ECO:0000256" key="6">
    <source>
        <dbReference type="ARBA" id="ARBA00015188"/>
    </source>
</evidence>
<dbReference type="Pfam" id="PF01565">
    <property type="entry name" value="FAD_binding_4"/>
    <property type="match status" value="1"/>
</dbReference>
<keyword evidence="7 19" id="KW-0963">Cytoplasm</keyword>
<evidence type="ECO:0000256" key="5">
    <source>
        <dbReference type="ARBA" id="ARBA00012518"/>
    </source>
</evidence>
<keyword evidence="11 19" id="KW-0521">NADP</keyword>
<feature type="active site" evidence="19">
    <location>
        <position position="287"/>
    </location>
</feature>
<dbReference type="Gene3D" id="3.30.43.10">
    <property type="entry name" value="Uridine Diphospho-n-acetylenolpyruvylglucosamine Reductase, domain 2"/>
    <property type="match status" value="1"/>
</dbReference>
<feature type="active site" description="Proton donor" evidence="19">
    <location>
        <position position="217"/>
    </location>
</feature>
<dbReference type="InterPro" id="IPR036635">
    <property type="entry name" value="MurB_C_sf"/>
</dbReference>
<keyword evidence="15 19" id="KW-0131">Cell cycle</keyword>
<proteinExistence type="inferred from homology"/>
<sequence length="294" mass="32030">MKITVQPSFRELTTLRLGGQARCLLVPQCDADYEAIPREAERYGGRLLALGRGSNILAGDGEHDLALIRRPCLAAPRVVRTTSNKVLVAVDGGMTLAGLLAWCIKHECSGLEPLAGIPGSIGGAVAMNAGSHGCECFDLLQALRIWTPKDGVVWVDREICRAGYRRFALQGYDGVFAVLEALLAFETCSRDVIRKRVKSWFVRKKSVQPLTAWTAGCAFKNPLNHSAGRLLDQAGLRGYALGGMRFSPVHANFLENTGKGTATQAFELMDLARETVAKRFGMVLEREVEVLECP</sequence>
<evidence type="ECO:0000256" key="1">
    <source>
        <dbReference type="ARBA" id="ARBA00001974"/>
    </source>
</evidence>